<evidence type="ECO:0000256" key="2">
    <source>
        <dbReference type="ARBA" id="ARBA00008183"/>
    </source>
</evidence>
<evidence type="ECO:0000256" key="11">
    <source>
        <dbReference type="ARBA" id="ARBA00023128"/>
    </source>
</evidence>
<comment type="caution">
    <text evidence="13">The sequence shown here is derived from an EMBL/GenBank/DDBJ whole genome shotgun (WGS) entry which is preliminary data.</text>
</comment>
<name>A0A4S8JMA8_MUSBA</name>
<dbReference type="PANTHER" id="PTHR16821:SF2">
    <property type="entry name" value="FRATAXIN, MITOCHONDRIAL"/>
    <property type="match status" value="1"/>
</dbReference>
<evidence type="ECO:0000256" key="1">
    <source>
        <dbReference type="ARBA" id="ARBA00004173"/>
    </source>
</evidence>
<comment type="subcellular location">
    <subcellularLocation>
        <location evidence="1">Mitochondrion</location>
    </subcellularLocation>
</comment>
<evidence type="ECO:0000256" key="10">
    <source>
        <dbReference type="ARBA" id="ARBA00023065"/>
    </source>
</evidence>
<dbReference type="PRINTS" id="PR00904">
    <property type="entry name" value="FRATAXIN"/>
</dbReference>
<dbReference type="InterPro" id="IPR036524">
    <property type="entry name" value="Frataxin/CyaY_sf"/>
</dbReference>
<keyword evidence="9" id="KW-0408">Iron</keyword>
<accession>A0A4S8JMA8</accession>
<dbReference type="GO" id="GO:0008199">
    <property type="term" value="F:ferric iron binding"/>
    <property type="evidence" value="ECO:0007669"/>
    <property type="project" value="InterPro"/>
</dbReference>
<dbReference type="GO" id="GO:0016226">
    <property type="term" value="P:iron-sulfur cluster assembly"/>
    <property type="evidence" value="ECO:0007669"/>
    <property type="project" value="InterPro"/>
</dbReference>
<evidence type="ECO:0000256" key="9">
    <source>
        <dbReference type="ARBA" id="ARBA00023004"/>
    </source>
</evidence>
<dbReference type="SUPFAM" id="SSF55387">
    <property type="entry name" value="Frataxin/Nqo15-like"/>
    <property type="match status" value="1"/>
</dbReference>
<dbReference type="Proteomes" id="UP000317650">
    <property type="component" value="Chromosome 1"/>
</dbReference>
<dbReference type="PROSITE" id="PS01344">
    <property type="entry name" value="FRATAXIN_1"/>
    <property type="match status" value="1"/>
</dbReference>
<protein>
    <recommendedName>
        <fullName evidence="3">ferroxidase</fullName>
        <ecNumber evidence="3">1.16.3.1</ecNumber>
    </recommendedName>
</protein>
<dbReference type="GO" id="GO:0034986">
    <property type="term" value="F:iron chaperone activity"/>
    <property type="evidence" value="ECO:0007669"/>
    <property type="project" value="TreeGrafter"/>
</dbReference>
<dbReference type="InterPro" id="IPR020895">
    <property type="entry name" value="Frataxin_CS"/>
</dbReference>
<evidence type="ECO:0000256" key="7">
    <source>
        <dbReference type="ARBA" id="ARBA00022946"/>
    </source>
</evidence>
<gene>
    <name evidence="13" type="ORF">C4D60_Mb01t13870</name>
</gene>
<dbReference type="EC" id="1.16.3.1" evidence="3"/>
<dbReference type="GO" id="GO:0008198">
    <property type="term" value="F:ferrous iron binding"/>
    <property type="evidence" value="ECO:0007669"/>
    <property type="project" value="TreeGrafter"/>
</dbReference>
<dbReference type="SMART" id="SM01219">
    <property type="entry name" value="Frataxin_Cyay"/>
    <property type="match status" value="1"/>
</dbReference>
<reference evidence="13 14" key="1">
    <citation type="journal article" date="2019" name="Nat. Plants">
        <title>Genome sequencing of Musa balbisiana reveals subgenome evolution and function divergence in polyploid bananas.</title>
        <authorList>
            <person name="Yao X."/>
        </authorList>
    </citation>
    <scope>NUCLEOTIDE SEQUENCE [LARGE SCALE GENOMIC DNA]</scope>
    <source>
        <strain evidence="14">cv. DH-PKW</strain>
        <tissue evidence="13">Leaves</tissue>
    </source>
</reference>
<dbReference type="GO" id="GO:0051537">
    <property type="term" value="F:2 iron, 2 sulfur cluster binding"/>
    <property type="evidence" value="ECO:0007669"/>
    <property type="project" value="TreeGrafter"/>
</dbReference>
<dbReference type="AlphaFoldDB" id="A0A4S8JMA8"/>
<dbReference type="FunFam" id="3.30.920.10:FF:000003">
    <property type="entry name" value="Frataxin, mitochondrial"/>
    <property type="match status" value="1"/>
</dbReference>
<organism evidence="13 14">
    <name type="scientific">Musa balbisiana</name>
    <name type="common">Banana</name>
    <dbReference type="NCBI Taxonomy" id="52838"/>
    <lineage>
        <taxon>Eukaryota</taxon>
        <taxon>Viridiplantae</taxon>
        <taxon>Streptophyta</taxon>
        <taxon>Embryophyta</taxon>
        <taxon>Tracheophyta</taxon>
        <taxon>Spermatophyta</taxon>
        <taxon>Magnoliopsida</taxon>
        <taxon>Liliopsida</taxon>
        <taxon>Zingiberales</taxon>
        <taxon>Musaceae</taxon>
        <taxon>Musa</taxon>
    </lineage>
</organism>
<evidence type="ECO:0000256" key="6">
    <source>
        <dbReference type="ARBA" id="ARBA00022496"/>
    </source>
</evidence>
<dbReference type="GO" id="GO:0006826">
    <property type="term" value="P:iron ion transport"/>
    <property type="evidence" value="ECO:0007669"/>
    <property type="project" value="UniProtKB-KW"/>
</dbReference>
<dbReference type="NCBIfam" id="TIGR03422">
    <property type="entry name" value="mito_frataxin"/>
    <property type="match status" value="1"/>
</dbReference>
<evidence type="ECO:0000256" key="3">
    <source>
        <dbReference type="ARBA" id="ARBA00013107"/>
    </source>
</evidence>
<evidence type="ECO:0000313" key="14">
    <source>
        <dbReference type="Proteomes" id="UP000317650"/>
    </source>
</evidence>
<dbReference type="NCBIfam" id="TIGR03421">
    <property type="entry name" value="FeS_CyaY"/>
    <property type="match status" value="1"/>
</dbReference>
<evidence type="ECO:0000256" key="5">
    <source>
        <dbReference type="ARBA" id="ARBA00022448"/>
    </source>
</evidence>
<dbReference type="InterPro" id="IPR017789">
    <property type="entry name" value="Frataxin"/>
</dbReference>
<dbReference type="GO" id="GO:0005739">
    <property type="term" value="C:mitochondrion"/>
    <property type="evidence" value="ECO:0007669"/>
    <property type="project" value="UniProtKB-SubCell"/>
</dbReference>
<keyword evidence="14" id="KW-1185">Reference proteome</keyword>
<sequence>MASRFVPRLFLRRLRMRRRTQPISSLHEASAESAGVSGDRIFSPSGSWSPPDFQCVSRVFFSARPSSLDEGKGPAAIDYPSLLPEEEFHRLSDETIHDLLEKFEEYGDAIQIDDYEVDFGNHVLTLKLGSLGTYVINKQTPNRQIWLSSPVSGPSRFDWDAMSNTWVYRRTKANLFQLLEEEVGQLCGQPISLR</sequence>
<keyword evidence="7" id="KW-0809">Transit peptide</keyword>
<keyword evidence="6" id="KW-0410">Iron transport</keyword>
<dbReference type="InterPro" id="IPR002908">
    <property type="entry name" value="Frataxin/CyaY"/>
</dbReference>
<evidence type="ECO:0000256" key="12">
    <source>
        <dbReference type="ARBA" id="ARBA00047990"/>
    </source>
</evidence>
<evidence type="ECO:0000313" key="13">
    <source>
        <dbReference type="EMBL" id="THU63261.1"/>
    </source>
</evidence>
<dbReference type="GO" id="GO:0006879">
    <property type="term" value="P:intracellular iron ion homeostasis"/>
    <property type="evidence" value="ECO:0007669"/>
    <property type="project" value="UniProtKB-KW"/>
</dbReference>
<keyword evidence="4" id="KW-0409">Iron storage</keyword>
<dbReference type="STRING" id="52838.A0A4S8JMA8"/>
<keyword evidence="11" id="KW-0496">Mitochondrion</keyword>
<dbReference type="PANTHER" id="PTHR16821">
    <property type="entry name" value="FRATAXIN"/>
    <property type="match status" value="1"/>
</dbReference>
<comment type="catalytic activity">
    <reaction evidence="12">
        <text>4 Fe(2+) + O2 + 4 H(+) = 4 Fe(3+) + 2 H2O</text>
        <dbReference type="Rhea" id="RHEA:11148"/>
        <dbReference type="ChEBI" id="CHEBI:15377"/>
        <dbReference type="ChEBI" id="CHEBI:15378"/>
        <dbReference type="ChEBI" id="CHEBI:15379"/>
        <dbReference type="ChEBI" id="CHEBI:29033"/>
        <dbReference type="ChEBI" id="CHEBI:29034"/>
        <dbReference type="EC" id="1.16.3.1"/>
    </reaction>
</comment>
<comment type="similarity">
    <text evidence="2">Belongs to the frataxin family.</text>
</comment>
<dbReference type="PROSITE" id="PS50810">
    <property type="entry name" value="FRATAXIN_2"/>
    <property type="match status" value="1"/>
</dbReference>
<dbReference type="CDD" id="cd00503">
    <property type="entry name" value="Frataxin"/>
    <property type="match status" value="1"/>
</dbReference>
<keyword evidence="5" id="KW-0813">Transport</keyword>
<dbReference type="GO" id="GO:0004322">
    <property type="term" value="F:ferroxidase activity"/>
    <property type="evidence" value="ECO:0007669"/>
    <property type="project" value="UniProtKB-EC"/>
</dbReference>
<proteinExistence type="inferred from homology"/>
<keyword evidence="10" id="KW-0406">Ion transport</keyword>
<evidence type="ECO:0000256" key="4">
    <source>
        <dbReference type="ARBA" id="ARBA00022434"/>
    </source>
</evidence>
<dbReference type="Gene3D" id="3.30.920.10">
    <property type="entry name" value="Frataxin/CyaY"/>
    <property type="match status" value="1"/>
</dbReference>
<dbReference type="Pfam" id="PF01491">
    <property type="entry name" value="Frataxin_Cyay"/>
    <property type="match status" value="1"/>
</dbReference>
<dbReference type="EMBL" id="PYDT01000004">
    <property type="protein sequence ID" value="THU63261.1"/>
    <property type="molecule type" value="Genomic_DNA"/>
</dbReference>
<keyword evidence="8" id="KW-0560">Oxidoreductase</keyword>
<evidence type="ECO:0000256" key="8">
    <source>
        <dbReference type="ARBA" id="ARBA00023002"/>
    </source>
</evidence>